<evidence type="ECO:0000313" key="7">
    <source>
        <dbReference type="Proteomes" id="UP000540989"/>
    </source>
</evidence>
<evidence type="ECO:0000256" key="2">
    <source>
        <dbReference type="ARBA" id="ARBA00023015"/>
    </source>
</evidence>
<reference evidence="6 7" key="1">
    <citation type="submission" date="2020-08" db="EMBL/GenBank/DDBJ databases">
        <title>Genomic Encyclopedia of Type Strains, Phase IV (KMG-V): Genome sequencing to study the core and pangenomes of soil and plant-associated prokaryotes.</title>
        <authorList>
            <person name="Whitman W."/>
        </authorList>
    </citation>
    <scope>NUCLEOTIDE SEQUENCE [LARGE SCALE GENOMIC DNA]</scope>
    <source>
        <strain evidence="6 7">M8UP14</strain>
    </source>
</reference>
<dbReference type="GO" id="GO:0006352">
    <property type="term" value="P:DNA-templated transcription initiation"/>
    <property type="evidence" value="ECO:0007669"/>
    <property type="project" value="InterPro"/>
</dbReference>
<dbReference type="InterPro" id="IPR039425">
    <property type="entry name" value="RNA_pol_sigma-70-like"/>
</dbReference>
<keyword evidence="3" id="KW-0731">Sigma factor</keyword>
<evidence type="ECO:0000259" key="5">
    <source>
        <dbReference type="Pfam" id="PF04545"/>
    </source>
</evidence>
<dbReference type="Proteomes" id="UP000540989">
    <property type="component" value="Unassembled WGS sequence"/>
</dbReference>
<dbReference type="Pfam" id="PF04545">
    <property type="entry name" value="Sigma70_r4"/>
    <property type="match status" value="1"/>
</dbReference>
<dbReference type="InterPro" id="IPR014284">
    <property type="entry name" value="RNA_pol_sigma-70_dom"/>
</dbReference>
<comment type="similarity">
    <text evidence="1">Belongs to the sigma-70 factor family. ECF subfamily.</text>
</comment>
<dbReference type="GO" id="GO:0016987">
    <property type="term" value="F:sigma factor activity"/>
    <property type="evidence" value="ECO:0007669"/>
    <property type="project" value="UniProtKB-KW"/>
</dbReference>
<dbReference type="EMBL" id="JACHIP010000004">
    <property type="protein sequence ID" value="MBB5058760.1"/>
    <property type="molecule type" value="Genomic_DNA"/>
</dbReference>
<feature type="domain" description="RNA polymerase sigma-70 region 4" evidence="5">
    <location>
        <begin position="192"/>
        <end position="240"/>
    </location>
</feature>
<dbReference type="InterPro" id="IPR007630">
    <property type="entry name" value="RNA_pol_sigma70_r4"/>
</dbReference>
<keyword evidence="4" id="KW-0804">Transcription</keyword>
<name>A0A7W8E614_9BACT</name>
<dbReference type="SUPFAM" id="SSF88946">
    <property type="entry name" value="Sigma2 domain of RNA polymerase sigma factors"/>
    <property type="match status" value="1"/>
</dbReference>
<evidence type="ECO:0000256" key="4">
    <source>
        <dbReference type="ARBA" id="ARBA00023163"/>
    </source>
</evidence>
<organism evidence="6 7">
    <name type="scientific">Granulicella aggregans</name>
    <dbReference type="NCBI Taxonomy" id="474949"/>
    <lineage>
        <taxon>Bacteria</taxon>
        <taxon>Pseudomonadati</taxon>
        <taxon>Acidobacteriota</taxon>
        <taxon>Terriglobia</taxon>
        <taxon>Terriglobales</taxon>
        <taxon>Acidobacteriaceae</taxon>
        <taxon>Granulicella</taxon>
    </lineage>
</organism>
<dbReference type="AlphaFoldDB" id="A0A7W8E614"/>
<dbReference type="PANTHER" id="PTHR43133:SF51">
    <property type="entry name" value="RNA POLYMERASE SIGMA FACTOR"/>
    <property type="match status" value="1"/>
</dbReference>
<accession>A0A7W8E614</accession>
<dbReference type="InterPro" id="IPR013324">
    <property type="entry name" value="RNA_pol_sigma_r3/r4-like"/>
</dbReference>
<dbReference type="Gene3D" id="1.10.1740.10">
    <property type="match status" value="1"/>
</dbReference>
<gene>
    <name evidence="6" type="ORF">HDF16_003474</name>
</gene>
<proteinExistence type="inferred from homology"/>
<evidence type="ECO:0000256" key="3">
    <source>
        <dbReference type="ARBA" id="ARBA00023082"/>
    </source>
</evidence>
<protein>
    <submittedName>
        <fullName evidence="6">RNA polymerase sigma-70 factor (ECF subfamily)</fullName>
    </submittedName>
</protein>
<dbReference type="Gene3D" id="1.10.10.10">
    <property type="entry name" value="Winged helix-like DNA-binding domain superfamily/Winged helix DNA-binding domain"/>
    <property type="match status" value="1"/>
</dbReference>
<sequence length="287" mass="31838">MAGSSLSSAIAQRYAESSGEAYGITTESFQQMVASIVAGGAVELSEAEQVALVGNLRVADLTLARACSAGNDFAWKAFLTRFRTPLYGAAYRITKDEATGRELADELYAELYGFNDRHGKRRSKLEYYTGRGSLEGWLRTVLSRQFVNRYRSRSREVSLDEQLDAGVGFAAAPAADESGPDHRLGVAIAATLAELGAEERFLLSSWYLDQRTLAEIGLQLSLHESTISRRLDQLRKKLRKRVRERLRAAGLGLRECDELLAELDVRDLNVNVAATLKQETRVETFHK</sequence>
<dbReference type="PANTHER" id="PTHR43133">
    <property type="entry name" value="RNA POLYMERASE ECF-TYPE SIGMA FACTO"/>
    <property type="match status" value="1"/>
</dbReference>
<evidence type="ECO:0000313" key="6">
    <source>
        <dbReference type="EMBL" id="MBB5058760.1"/>
    </source>
</evidence>
<dbReference type="RefSeq" id="WP_184218934.1">
    <property type="nucleotide sequence ID" value="NZ_JACHIP010000004.1"/>
</dbReference>
<evidence type="ECO:0000256" key="1">
    <source>
        <dbReference type="ARBA" id="ARBA00010641"/>
    </source>
</evidence>
<keyword evidence="7" id="KW-1185">Reference proteome</keyword>
<comment type="caution">
    <text evidence="6">The sequence shown here is derived from an EMBL/GenBank/DDBJ whole genome shotgun (WGS) entry which is preliminary data.</text>
</comment>
<keyword evidence="2" id="KW-0805">Transcription regulation</keyword>
<dbReference type="InterPro" id="IPR013325">
    <property type="entry name" value="RNA_pol_sigma_r2"/>
</dbReference>
<dbReference type="InterPro" id="IPR036388">
    <property type="entry name" value="WH-like_DNA-bd_sf"/>
</dbReference>
<dbReference type="NCBIfam" id="TIGR02937">
    <property type="entry name" value="sigma70-ECF"/>
    <property type="match status" value="1"/>
</dbReference>
<dbReference type="SUPFAM" id="SSF88659">
    <property type="entry name" value="Sigma3 and sigma4 domains of RNA polymerase sigma factors"/>
    <property type="match status" value="1"/>
</dbReference>